<dbReference type="EMBL" id="UIHC01000004">
    <property type="protein sequence ID" value="SUZ30906.1"/>
    <property type="molecule type" value="Genomic_DNA"/>
</dbReference>
<protein>
    <recommendedName>
        <fullName evidence="3">Lipoprotein</fullName>
    </recommendedName>
</protein>
<keyword evidence="2" id="KW-1185">Reference proteome</keyword>
<sequence length="43" mass="4484">MSKIAILAVFGTTLVLGACSKHYAAPEPVPAPVMAEPVSPKKY</sequence>
<gene>
    <name evidence="1" type="ORF">ROE7235_00636</name>
</gene>
<evidence type="ECO:0000313" key="1">
    <source>
        <dbReference type="EMBL" id="SUZ30906.1"/>
    </source>
</evidence>
<evidence type="ECO:0008006" key="3">
    <source>
        <dbReference type="Google" id="ProtNLM"/>
    </source>
</evidence>
<reference evidence="2" key="1">
    <citation type="submission" date="2018-08" db="EMBL/GenBank/DDBJ databases">
        <authorList>
            <person name="Rodrigo-Torres L."/>
            <person name="Arahal R. D."/>
            <person name="Lucena T."/>
        </authorList>
    </citation>
    <scope>NUCLEOTIDE SEQUENCE [LARGE SCALE GENOMIC DNA]</scope>
    <source>
        <strain evidence="2">CECT 7235</strain>
    </source>
</reference>
<dbReference type="Proteomes" id="UP000272908">
    <property type="component" value="Unassembled WGS sequence"/>
</dbReference>
<proteinExistence type="predicted"/>
<accession>A0A3B0MSG4</accession>
<evidence type="ECO:0000313" key="2">
    <source>
        <dbReference type="Proteomes" id="UP000272908"/>
    </source>
</evidence>
<dbReference type="RefSeq" id="WP_281272823.1">
    <property type="nucleotide sequence ID" value="NZ_UIHC01000004.1"/>
</dbReference>
<organism evidence="1 2">
    <name type="scientific">Roseinatronobacter ekhonensis</name>
    <dbReference type="NCBI Taxonomy" id="254356"/>
    <lineage>
        <taxon>Bacteria</taxon>
        <taxon>Pseudomonadati</taxon>
        <taxon>Pseudomonadota</taxon>
        <taxon>Alphaproteobacteria</taxon>
        <taxon>Rhodobacterales</taxon>
        <taxon>Paracoccaceae</taxon>
        <taxon>Roseinatronobacter</taxon>
    </lineage>
</organism>
<dbReference type="PROSITE" id="PS51257">
    <property type="entry name" value="PROKAR_LIPOPROTEIN"/>
    <property type="match status" value="1"/>
</dbReference>
<dbReference type="AlphaFoldDB" id="A0A3B0MSG4"/>
<name>A0A3B0MSG4_9RHOB</name>